<feature type="transmembrane region" description="Helical" evidence="1">
    <location>
        <begin position="37"/>
        <end position="56"/>
    </location>
</feature>
<evidence type="ECO:0000256" key="1">
    <source>
        <dbReference type="SAM" id="Phobius"/>
    </source>
</evidence>
<feature type="transmembrane region" description="Helical" evidence="1">
    <location>
        <begin position="68"/>
        <end position="90"/>
    </location>
</feature>
<keyword evidence="1" id="KW-0472">Membrane</keyword>
<name>A0A1G6VU72_9PSEU</name>
<dbReference type="OrthoDB" id="5194488at2"/>
<evidence type="ECO:0000313" key="3">
    <source>
        <dbReference type="Proteomes" id="UP000199501"/>
    </source>
</evidence>
<sequence>MRNHSGIGRLLAQIPNPEPAEPPGAEKIVELIANVKWGAGVALILGFLIGLMVWAGGRWVDHHRAGRVGLIMMLCALAGGMLYAIGWQLISHFSGTK</sequence>
<keyword evidence="3" id="KW-1185">Reference proteome</keyword>
<keyword evidence="1" id="KW-0812">Transmembrane</keyword>
<organism evidence="2 3">
    <name type="scientific">Actinokineospora iranica</name>
    <dbReference type="NCBI Taxonomy" id="1271860"/>
    <lineage>
        <taxon>Bacteria</taxon>
        <taxon>Bacillati</taxon>
        <taxon>Actinomycetota</taxon>
        <taxon>Actinomycetes</taxon>
        <taxon>Pseudonocardiales</taxon>
        <taxon>Pseudonocardiaceae</taxon>
        <taxon>Actinokineospora</taxon>
    </lineage>
</organism>
<dbReference type="EMBL" id="FMZZ01000013">
    <property type="protein sequence ID" value="SDD56537.1"/>
    <property type="molecule type" value="Genomic_DNA"/>
</dbReference>
<reference evidence="3" key="1">
    <citation type="submission" date="2016-10" db="EMBL/GenBank/DDBJ databases">
        <authorList>
            <person name="Varghese N."/>
            <person name="Submissions S."/>
        </authorList>
    </citation>
    <scope>NUCLEOTIDE SEQUENCE [LARGE SCALE GENOMIC DNA]</scope>
    <source>
        <strain evidence="3">IBRC-M 10403</strain>
    </source>
</reference>
<dbReference type="STRING" id="1271860.SAMN05216174_11372"/>
<dbReference type="AlphaFoldDB" id="A0A1G6VU72"/>
<accession>A0A1G6VU72</accession>
<evidence type="ECO:0000313" key="2">
    <source>
        <dbReference type="EMBL" id="SDD56537.1"/>
    </source>
</evidence>
<dbReference type="Proteomes" id="UP000199501">
    <property type="component" value="Unassembled WGS sequence"/>
</dbReference>
<dbReference type="RefSeq" id="WP_091454910.1">
    <property type="nucleotide sequence ID" value="NZ_FMZZ01000013.1"/>
</dbReference>
<protein>
    <submittedName>
        <fullName evidence="2">Uncharacterized protein</fullName>
    </submittedName>
</protein>
<keyword evidence="1" id="KW-1133">Transmembrane helix</keyword>
<gene>
    <name evidence="2" type="ORF">SAMN05216174_11372</name>
</gene>
<proteinExistence type="predicted"/>